<sequence>MSNTIDRLMDKYLEMGENPETYLEGLLHANPITYWDYIEVDTLLSLQKPRTPFKDETIFIMYHQVTELFLKMIRHELEQLVDRDEINEHYMLTKIKRCTRYTSMLINSFDIMKDGMDYGEYQEFRKTLTPASGFQSVQFRYIEILCTPLKNLINREGRKRLPKNPSISDYFEHIYWKDAGHDRTSQKKTWTLQRFEERYLDDLITFAKKMDGRTLQDRIGEMKGISALLLDALKEFDLLYNVKWPMVHLTTASHYLERDNKQKMATGGSQWKKYLHPRFQQRKFFPTLWSDIEKEQWGEIKNN</sequence>
<dbReference type="EMBL" id="JAFLNM010000001">
    <property type="protein sequence ID" value="MBO0340259.1"/>
    <property type="molecule type" value="Genomic_DNA"/>
</dbReference>
<dbReference type="Pfam" id="PF03301">
    <property type="entry name" value="Trp_dioxygenase"/>
    <property type="match status" value="1"/>
</dbReference>
<dbReference type="InterPro" id="IPR004981">
    <property type="entry name" value="Trp_2_3_dOase"/>
</dbReference>
<name>A0ABS3FAT6_9FLAO</name>
<dbReference type="Proteomes" id="UP000664807">
    <property type="component" value="Unassembled WGS sequence"/>
</dbReference>
<protein>
    <submittedName>
        <fullName evidence="1">Tryptophan 2,3-dioxygenase</fullName>
    </submittedName>
</protein>
<reference evidence="1 2" key="1">
    <citation type="submission" date="2021-03" db="EMBL/GenBank/DDBJ databases">
        <title>Muricauda lutimaris sp. nov. and Muricauda ruestringensis sp. nov, two marine members of the Flavobacteriaceae isolated from deep sea sediments of Western Pacific.</title>
        <authorList>
            <person name="Zhao S."/>
            <person name="Liu R."/>
        </authorList>
    </citation>
    <scope>NUCLEOTIDE SEQUENCE [LARGE SCALE GENOMIC DNA]</scope>
    <source>
        <strain evidence="1 2">BC31-3-A3</strain>
    </source>
</reference>
<evidence type="ECO:0000313" key="2">
    <source>
        <dbReference type="Proteomes" id="UP000664807"/>
    </source>
</evidence>
<proteinExistence type="predicted"/>
<dbReference type="Gene3D" id="1.20.58.480">
    <property type="match status" value="1"/>
</dbReference>
<organism evidence="1 2">
    <name type="scientific">Flagellimonas profundi</name>
    <dbReference type="NCBI Taxonomy" id="2915620"/>
    <lineage>
        <taxon>Bacteria</taxon>
        <taxon>Pseudomonadati</taxon>
        <taxon>Bacteroidota</taxon>
        <taxon>Flavobacteriia</taxon>
        <taxon>Flavobacteriales</taxon>
        <taxon>Flavobacteriaceae</taxon>
        <taxon>Flagellimonas</taxon>
    </lineage>
</organism>
<evidence type="ECO:0000313" key="1">
    <source>
        <dbReference type="EMBL" id="MBO0340259.1"/>
    </source>
</evidence>
<accession>A0ABS3FAT6</accession>
<dbReference type="SUPFAM" id="SSF140959">
    <property type="entry name" value="Indolic compounds 2,3-dioxygenase-like"/>
    <property type="match status" value="1"/>
</dbReference>
<dbReference type="InterPro" id="IPR037217">
    <property type="entry name" value="Trp/Indoleamine_2_3_dOase-like"/>
</dbReference>
<dbReference type="RefSeq" id="WP_207025917.1">
    <property type="nucleotide sequence ID" value="NZ_JAFLNM010000001.1"/>
</dbReference>
<dbReference type="PANTHER" id="PTHR10138:SF0">
    <property type="entry name" value="TRYPTOPHAN 2,3-DIOXYGENASE"/>
    <property type="match status" value="1"/>
</dbReference>
<dbReference type="PANTHER" id="PTHR10138">
    <property type="entry name" value="TRYPTOPHAN 2,3-DIOXYGENASE"/>
    <property type="match status" value="1"/>
</dbReference>
<comment type="caution">
    <text evidence="1">The sequence shown here is derived from an EMBL/GenBank/DDBJ whole genome shotgun (WGS) entry which is preliminary data.</text>
</comment>
<keyword evidence="2" id="KW-1185">Reference proteome</keyword>
<gene>
    <name evidence="1" type="ORF">J0654_01325</name>
</gene>